<comment type="caution">
    <text evidence="2">The sequence shown here is derived from an EMBL/GenBank/DDBJ whole genome shotgun (WGS) entry which is preliminary data.</text>
</comment>
<dbReference type="EMBL" id="JROU02001479">
    <property type="protein sequence ID" value="OEH76373.1"/>
    <property type="molecule type" value="Genomic_DNA"/>
</dbReference>
<evidence type="ECO:0000313" key="2">
    <source>
        <dbReference type="EMBL" id="OEH76373.1"/>
    </source>
</evidence>
<proteinExistence type="predicted"/>
<reference evidence="2 3" key="1">
    <citation type="journal article" date="2016" name="BMC Genomics">
        <title>Comparative genomics reveals Cyclospora cayetanensis possesses coccidia-like metabolism and invasion components but unique surface antigens.</title>
        <authorList>
            <person name="Liu S."/>
            <person name="Wang L."/>
            <person name="Zheng H."/>
            <person name="Xu Z."/>
            <person name="Roellig D.M."/>
            <person name="Li N."/>
            <person name="Frace M.A."/>
            <person name="Tang K."/>
            <person name="Arrowood M.J."/>
            <person name="Moss D.M."/>
            <person name="Zhang L."/>
            <person name="Feng Y."/>
            <person name="Xiao L."/>
        </authorList>
    </citation>
    <scope>NUCLEOTIDE SEQUENCE [LARGE SCALE GENOMIC DNA]</scope>
    <source>
        <strain evidence="2 3">CHN_HEN01</strain>
    </source>
</reference>
<gene>
    <name evidence="2" type="ORF">cyc_02573</name>
</gene>
<accession>A0A1D3CYV0</accession>
<dbReference type="InterPro" id="IPR022088">
    <property type="entry name" value="Intraflagellar_transp_cmplxB"/>
</dbReference>
<keyword evidence="3" id="KW-1185">Reference proteome</keyword>
<protein>
    <recommendedName>
        <fullName evidence="4">Intraflagellar transport protein 46 homolog</fullName>
    </recommendedName>
</protein>
<evidence type="ECO:0008006" key="4">
    <source>
        <dbReference type="Google" id="ProtNLM"/>
    </source>
</evidence>
<evidence type="ECO:0000313" key="3">
    <source>
        <dbReference type="Proteomes" id="UP000095192"/>
    </source>
</evidence>
<dbReference type="AlphaFoldDB" id="A0A1D3CYV0"/>
<organism evidence="2 3">
    <name type="scientific">Cyclospora cayetanensis</name>
    <dbReference type="NCBI Taxonomy" id="88456"/>
    <lineage>
        <taxon>Eukaryota</taxon>
        <taxon>Sar</taxon>
        <taxon>Alveolata</taxon>
        <taxon>Apicomplexa</taxon>
        <taxon>Conoidasida</taxon>
        <taxon>Coccidia</taxon>
        <taxon>Eucoccidiorida</taxon>
        <taxon>Eimeriorina</taxon>
        <taxon>Eimeriidae</taxon>
        <taxon>Cyclospora</taxon>
    </lineage>
</organism>
<sequence length="301" mass="33280">MANIEELERHHSRKESNPYQSDTSITFSTAQVLPLMDMEIEYTERKVIPLSSEATFVPNDILDIAPMLKHLLSCGPTSLQSVPAKLWMALPEHELLLGKPDSCVKPCRPDNQQECLGTNELDEPTPLPTDSEVLNSQLRSDLIAWEASDDMDLVNVPRLIQASQRQARDLNAWVTAVKAYHEELVAHVDSAGINSEVYDITKALHAPLDAGVAAALQEQFPFFLSELAELPLGFQQLQQLVCWLAGVPTLRDSSSHFAGVLALFSLFAQSRPESNRRKEYPSFSIDAGKTLCDPSGSLVNS</sequence>
<evidence type="ECO:0000256" key="1">
    <source>
        <dbReference type="SAM" id="MobiDB-lite"/>
    </source>
</evidence>
<feature type="region of interest" description="Disordered" evidence="1">
    <location>
        <begin position="1"/>
        <end position="23"/>
    </location>
</feature>
<dbReference type="GO" id="GO:0042073">
    <property type="term" value="P:intraciliary transport"/>
    <property type="evidence" value="ECO:0007669"/>
    <property type="project" value="InterPro"/>
</dbReference>
<dbReference type="InParanoid" id="A0A1D3CYV0"/>
<dbReference type="Pfam" id="PF12317">
    <property type="entry name" value="IFT46_B_C"/>
    <property type="match status" value="1"/>
</dbReference>
<dbReference type="Proteomes" id="UP000095192">
    <property type="component" value="Unassembled WGS sequence"/>
</dbReference>
<dbReference type="GO" id="GO:0005929">
    <property type="term" value="C:cilium"/>
    <property type="evidence" value="ECO:0007669"/>
    <property type="project" value="GOC"/>
</dbReference>
<dbReference type="VEuPathDB" id="ToxoDB:cyc_02573"/>
<name>A0A1D3CYV0_9EIME</name>